<evidence type="ECO:0000313" key="1">
    <source>
        <dbReference type="EMBL" id="KZC14552.1"/>
    </source>
</evidence>
<name>A0A154PRM3_DUFNO</name>
<evidence type="ECO:0000313" key="2">
    <source>
        <dbReference type="Proteomes" id="UP000076502"/>
    </source>
</evidence>
<reference evidence="1 2" key="1">
    <citation type="submission" date="2015-07" db="EMBL/GenBank/DDBJ databases">
        <title>The genome of Dufourea novaeangliae.</title>
        <authorList>
            <person name="Pan H."/>
            <person name="Kapheim K."/>
        </authorList>
    </citation>
    <scope>NUCLEOTIDE SEQUENCE [LARGE SCALE GENOMIC DNA]</scope>
    <source>
        <strain evidence="1">0120121106</strain>
        <tissue evidence="1">Whole body</tissue>
    </source>
</reference>
<organism evidence="1 2">
    <name type="scientific">Dufourea novaeangliae</name>
    <name type="common">Sweat bee</name>
    <dbReference type="NCBI Taxonomy" id="178035"/>
    <lineage>
        <taxon>Eukaryota</taxon>
        <taxon>Metazoa</taxon>
        <taxon>Ecdysozoa</taxon>
        <taxon>Arthropoda</taxon>
        <taxon>Hexapoda</taxon>
        <taxon>Insecta</taxon>
        <taxon>Pterygota</taxon>
        <taxon>Neoptera</taxon>
        <taxon>Endopterygota</taxon>
        <taxon>Hymenoptera</taxon>
        <taxon>Apocrita</taxon>
        <taxon>Aculeata</taxon>
        <taxon>Apoidea</taxon>
        <taxon>Anthophila</taxon>
        <taxon>Halictidae</taxon>
        <taxon>Rophitinae</taxon>
        <taxon>Dufourea</taxon>
    </lineage>
</organism>
<dbReference type="Proteomes" id="UP000076502">
    <property type="component" value="Unassembled WGS sequence"/>
</dbReference>
<proteinExistence type="predicted"/>
<dbReference type="EMBL" id="KQ435090">
    <property type="protein sequence ID" value="KZC14552.1"/>
    <property type="molecule type" value="Genomic_DNA"/>
</dbReference>
<gene>
    <name evidence="1" type="ORF">WN55_07195</name>
</gene>
<protein>
    <submittedName>
        <fullName evidence="1">Uncharacterized protein</fullName>
    </submittedName>
</protein>
<sequence>MNENPNIKLNHLFKQIFTETDSQITGMETKTIDRKLYGKLAIGPFTLQPVTAILLKF</sequence>
<keyword evidence="2" id="KW-1185">Reference proteome</keyword>
<dbReference type="AlphaFoldDB" id="A0A154PRM3"/>
<accession>A0A154PRM3</accession>